<proteinExistence type="predicted"/>
<dbReference type="RefSeq" id="WP_311413431.1">
    <property type="nucleotide sequence ID" value="NZ_JAVRFL010000027.1"/>
</dbReference>
<name>A0ABU2X046_9ACTN</name>
<sequence>MYPRIHNSSFDCHDTYALSGSWPAVPGYARRADDGPGGPEVALPAPDGTTLAVFFPQVPGAGTVQNRAHVGLEPAGRTRARDAERVPGAGATERAGTTIEEEHP</sequence>
<evidence type="ECO:0000256" key="1">
    <source>
        <dbReference type="SAM" id="MobiDB-lite"/>
    </source>
</evidence>
<evidence type="ECO:0000259" key="2">
    <source>
        <dbReference type="Pfam" id="PF18029"/>
    </source>
</evidence>
<organism evidence="3 4">
    <name type="scientific">Micromonospora reichwaldensis</name>
    <dbReference type="NCBI Taxonomy" id="3075516"/>
    <lineage>
        <taxon>Bacteria</taxon>
        <taxon>Bacillati</taxon>
        <taxon>Actinomycetota</taxon>
        <taxon>Actinomycetes</taxon>
        <taxon>Micromonosporales</taxon>
        <taxon>Micromonosporaceae</taxon>
        <taxon>Micromonospora</taxon>
    </lineage>
</organism>
<accession>A0ABU2X046</accession>
<gene>
    <name evidence="3" type="ORF">RM555_21505</name>
</gene>
<dbReference type="Proteomes" id="UP001180973">
    <property type="component" value="Unassembled WGS sequence"/>
</dbReference>
<reference evidence="3" key="1">
    <citation type="submission" date="2023-09" db="EMBL/GenBank/DDBJ databases">
        <title>30 novel species of actinomycetes from the DSMZ collection.</title>
        <authorList>
            <person name="Nouioui I."/>
        </authorList>
    </citation>
    <scope>NUCLEOTIDE SEQUENCE</scope>
    <source>
        <strain evidence="3">DSM 115977</strain>
    </source>
</reference>
<dbReference type="InterPro" id="IPR041581">
    <property type="entry name" value="Glyoxalase_6"/>
</dbReference>
<dbReference type="EMBL" id="JAVRFL010000027">
    <property type="protein sequence ID" value="MDT0531568.1"/>
    <property type="molecule type" value="Genomic_DNA"/>
</dbReference>
<keyword evidence="4" id="KW-1185">Reference proteome</keyword>
<protein>
    <submittedName>
        <fullName evidence="3">VOC family protein</fullName>
    </submittedName>
</protein>
<feature type="domain" description="Glyoxalase-like" evidence="2">
    <location>
        <begin position="10"/>
        <end position="95"/>
    </location>
</feature>
<feature type="region of interest" description="Disordered" evidence="1">
    <location>
        <begin position="75"/>
        <end position="104"/>
    </location>
</feature>
<comment type="caution">
    <text evidence="3">The sequence shown here is derived from an EMBL/GenBank/DDBJ whole genome shotgun (WGS) entry which is preliminary data.</text>
</comment>
<dbReference type="Pfam" id="PF18029">
    <property type="entry name" value="Glyoxalase_6"/>
    <property type="match status" value="1"/>
</dbReference>
<evidence type="ECO:0000313" key="4">
    <source>
        <dbReference type="Proteomes" id="UP001180973"/>
    </source>
</evidence>
<evidence type="ECO:0000313" key="3">
    <source>
        <dbReference type="EMBL" id="MDT0531568.1"/>
    </source>
</evidence>